<organism evidence="10 11">
    <name type="scientific">Protopolystoma xenopodis</name>
    <dbReference type="NCBI Taxonomy" id="117903"/>
    <lineage>
        <taxon>Eukaryota</taxon>
        <taxon>Metazoa</taxon>
        <taxon>Spiralia</taxon>
        <taxon>Lophotrochozoa</taxon>
        <taxon>Platyhelminthes</taxon>
        <taxon>Monogenea</taxon>
        <taxon>Polyopisthocotylea</taxon>
        <taxon>Polystomatidea</taxon>
        <taxon>Polystomatidae</taxon>
        <taxon>Protopolystoma</taxon>
    </lineage>
</organism>
<protein>
    <recommendedName>
        <fullName evidence="9">GMPS ATP-PPase domain-containing protein</fullName>
    </recommendedName>
</protein>
<dbReference type="SUPFAM" id="SSF52402">
    <property type="entry name" value="Adenine nucleotide alpha hydrolases-like"/>
    <property type="match status" value="1"/>
</dbReference>
<feature type="region of interest" description="Disordered" evidence="8">
    <location>
        <begin position="334"/>
        <end position="385"/>
    </location>
</feature>
<name>A0A448WVR4_9PLAT</name>
<dbReference type="Proteomes" id="UP000784294">
    <property type="component" value="Unassembled WGS sequence"/>
</dbReference>
<dbReference type="Pfam" id="PF00117">
    <property type="entry name" value="GATase"/>
    <property type="match status" value="1"/>
</dbReference>
<evidence type="ECO:0000256" key="6">
    <source>
        <dbReference type="ARBA" id="ARBA00022962"/>
    </source>
</evidence>
<evidence type="ECO:0000256" key="1">
    <source>
        <dbReference type="ARBA" id="ARBA00022598"/>
    </source>
</evidence>
<dbReference type="Pfam" id="PF02540">
    <property type="entry name" value="NAD_synthase"/>
    <property type="match status" value="1"/>
</dbReference>
<evidence type="ECO:0000256" key="5">
    <source>
        <dbReference type="ARBA" id="ARBA00022840"/>
    </source>
</evidence>
<dbReference type="InterPro" id="IPR022310">
    <property type="entry name" value="NAD/GMP_synthase"/>
</dbReference>
<dbReference type="Gene3D" id="3.40.50.880">
    <property type="match status" value="1"/>
</dbReference>
<gene>
    <name evidence="10" type="ORF">PXEA_LOCUS14826</name>
</gene>
<evidence type="ECO:0000259" key="9">
    <source>
        <dbReference type="PROSITE" id="PS51553"/>
    </source>
</evidence>
<keyword evidence="11" id="KW-1185">Reference proteome</keyword>
<evidence type="ECO:0000313" key="10">
    <source>
        <dbReference type="EMBL" id="VEL21386.1"/>
    </source>
</evidence>
<feature type="domain" description="GMPS ATP-PPase" evidence="9">
    <location>
        <begin position="208"/>
        <end position="479"/>
    </location>
</feature>
<feature type="binding site" evidence="7">
    <location>
        <begin position="235"/>
        <end position="241"/>
    </location>
    <ligand>
        <name>ATP</name>
        <dbReference type="ChEBI" id="CHEBI:30616"/>
    </ligand>
</feature>
<feature type="compositionally biased region" description="Polar residues" evidence="8">
    <location>
        <begin position="363"/>
        <end position="377"/>
    </location>
</feature>
<dbReference type="PRINTS" id="PR00097">
    <property type="entry name" value="ANTSNTHASEII"/>
</dbReference>
<dbReference type="AlphaFoldDB" id="A0A448WVR4"/>
<dbReference type="GO" id="GO:0005829">
    <property type="term" value="C:cytosol"/>
    <property type="evidence" value="ECO:0007669"/>
    <property type="project" value="TreeGrafter"/>
</dbReference>
<evidence type="ECO:0000313" key="11">
    <source>
        <dbReference type="Proteomes" id="UP000784294"/>
    </source>
</evidence>
<dbReference type="InterPro" id="IPR025777">
    <property type="entry name" value="GMPS_ATP_PPase_dom"/>
</dbReference>
<keyword evidence="5 7" id="KW-0067">ATP-binding</keyword>
<keyword evidence="3 7" id="KW-0332">GMP biosynthesis</keyword>
<keyword evidence="2 7" id="KW-0547">Nucleotide-binding</keyword>
<evidence type="ECO:0000256" key="3">
    <source>
        <dbReference type="ARBA" id="ARBA00022749"/>
    </source>
</evidence>
<accession>A0A448WVR4</accession>
<dbReference type="PRINTS" id="PR00096">
    <property type="entry name" value="GATASE"/>
</dbReference>
<dbReference type="InterPro" id="IPR029062">
    <property type="entry name" value="Class_I_gatase-like"/>
</dbReference>
<dbReference type="InterPro" id="IPR004739">
    <property type="entry name" value="GMP_synth_GATase"/>
</dbReference>
<evidence type="ECO:0000256" key="8">
    <source>
        <dbReference type="SAM" id="MobiDB-lite"/>
    </source>
</evidence>
<comment type="caution">
    <text evidence="10">The sequence shown here is derived from an EMBL/GenBank/DDBJ whole genome shotgun (WGS) entry which is preliminary data.</text>
</comment>
<dbReference type="EMBL" id="CAAALY010051011">
    <property type="protein sequence ID" value="VEL21386.1"/>
    <property type="molecule type" value="Genomic_DNA"/>
</dbReference>
<dbReference type="PROSITE" id="PS51273">
    <property type="entry name" value="GATASE_TYPE_1"/>
    <property type="match status" value="1"/>
</dbReference>
<keyword evidence="1" id="KW-0436">Ligase</keyword>
<dbReference type="PANTHER" id="PTHR11922:SF2">
    <property type="entry name" value="GMP SYNTHASE [GLUTAMINE-HYDROLYZING]"/>
    <property type="match status" value="1"/>
</dbReference>
<evidence type="ECO:0000256" key="4">
    <source>
        <dbReference type="ARBA" id="ARBA00022755"/>
    </source>
</evidence>
<evidence type="ECO:0000256" key="2">
    <source>
        <dbReference type="ARBA" id="ARBA00022741"/>
    </source>
</evidence>
<proteinExistence type="predicted"/>
<sequence>MRSPPYMGTDCVAILDAGAQYGKVIDRRVRELCVHSEIVPITVSLCHIIEKGYKAIIISGGPDSVSTAAAASCDPALLESGLPILGICYGMQLLNSLCGGKVEHGQQRRDGQFDVELDISSPLFKGLSTQEKVLLTHKDRCTSIGNGFKIIGKHGSTITGTSSFSDTISNDTKRLYGVQFHPEVDLTPSGKRILNNFLINIGGLTASFVIPDRVERCVSQIKEQVGTNKLLVLLSGGVDSTVCAALLAKAVKHEQIIAIHIDNGFMRKNESSMVVDALSQLGIKVRLIRAGFRFQSGMTTHQVRIETGSLAPATLASSPKQSQNPCLVKSQEDLSIKGAKSPGSPSSGEPNADISIGEPAFSLQKTGSGEANSTGSPSLLAPTTDHKSVLQNDSVIATRKTSITHCTGGSGITNVLEVRNIPLGPLNSLTTDPEQKRLIIGDMFVRIAQEAWAEMNLKVDEMILCQGNSFLDKICPLAS</sequence>
<evidence type="ECO:0000256" key="7">
    <source>
        <dbReference type="PROSITE-ProRule" id="PRU00886"/>
    </source>
</evidence>
<dbReference type="GO" id="GO:0003921">
    <property type="term" value="F:GMP synthase activity"/>
    <property type="evidence" value="ECO:0007669"/>
    <property type="project" value="InterPro"/>
</dbReference>
<keyword evidence="6" id="KW-0315">Glutamine amidotransferase</keyword>
<dbReference type="GO" id="GO:0005524">
    <property type="term" value="F:ATP binding"/>
    <property type="evidence" value="ECO:0007669"/>
    <property type="project" value="UniProtKB-UniRule"/>
</dbReference>
<dbReference type="InterPro" id="IPR014729">
    <property type="entry name" value="Rossmann-like_a/b/a_fold"/>
</dbReference>
<dbReference type="CDD" id="cd01742">
    <property type="entry name" value="GATase1_GMP_Synthase"/>
    <property type="match status" value="1"/>
</dbReference>
<dbReference type="PANTHER" id="PTHR11922">
    <property type="entry name" value="GMP SYNTHASE-RELATED"/>
    <property type="match status" value="1"/>
</dbReference>
<dbReference type="SUPFAM" id="SSF52317">
    <property type="entry name" value="Class I glutamine amidotransferase-like"/>
    <property type="match status" value="1"/>
</dbReference>
<keyword evidence="4 7" id="KW-0658">Purine biosynthesis</keyword>
<dbReference type="PROSITE" id="PS51553">
    <property type="entry name" value="GMPS_ATP_PPASE"/>
    <property type="match status" value="1"/>
</dbReference>
<reference evidence="10" key="1">
    <citation type="submission" date="2018-11" db="EMBL/GenBank/DDBJ databases">
        <authorList>
            <consortium name="Pathogen Informatics"/>
        </authorList>
    </citation>
    <scope>NUCLEOTIDE SEQUENCE</scope>
</reference>
<dbReference type="OrthoDB" id="1724632at2759"/>
<dbReference type="InterPro" id="IPR017926">
    <property type="entry name" value="GATASE"/>
</dbReference>
<dbReference type="Gene3D" id="3.40.50.620">
    <property type="entry name" value="HUPs"/>
    <property type="match status" value="2"/>
</dbReference>